<dbReference type="EMBL" id="VMRY01000041">
    <property type="protein sequence ID" value="TVT54488.1"/>
    <property type="molecule type" value="Genomic_DNA"/>
</dbReference>
<reference evidence="1 2" key="1">
    <citation type="submission" date="2019-07" db="EMBL/GenBank/DDBJ databases">
        <title>The pathways for chlorine oxyanion respiration interact through the shared metabolite chlorate.</title>
        <authorList>
            <person name="Barnum T.P."/>
            <person name="Cheng Y."/>
            <person name="Hill K.A."/>
            <person name="Lucas L.N."/>
            <person name="Carlson H.K."/>
            <person name="Coates J.D."/>
        </authorList>
    </citation>
    <scope>NUCLEOTIDE SEQUENCE [LARGE SCALE GENOMIC DNA]</scope>
    <source>
        <strain evidence="1">BK-3</strain>
    </source>
</reference>
<dbReference type="AlphaFoldDB" id="A0A558D0H3"/>
<accession>A0A558D0H3</accession>
<comment type="caution">
    <text evidence="1">The sequence shown here is derived from an EMBL/GenBank/DDBJ whole genome shotgun (WGS) entry which is preliminary data.</text>
</comment>
<evidence type="ECO:0000313" key="1">
    <source>
        <dbReference type="EMBL" id="TVT54488.1"/>
    </source>
</evidence>
<name>A0A558D0H3_9GAMM</name>
<gene>
    <name evidence="1" type="ORF">FHK82_09825</name>
</gene>
<organism evidence="1 2">
    <name type="scientific">Sedimenticola thiotaurini</name>
    <dbReference type="NCBI Taxonomy" id="1543721"/>
    <lineage>
        <taxon>Bacteria</taxon>
        <taxon>Pseudomonadati</taxon>
        <taxon>Pseudomonadota</taxon>
        <taxon>Gammaproteobacteria</taxon>
        <taxon>Chromatiales</taxon>
        <taxon>Sedimenticolaceae</taxon>
        <taxon>Sedimenticola</taxon>
    </lineage>
</organism>
<sequence length="333" mass="37260">MKERISEFPVRPSVTRYEEGPVPESTGRGKSGRWFSRLIVTGFLAYWLYSSGILQRAPEWLAEGYDRLTAVWQPVALPPPRSSQPPASSRQISERRAPIRAELPRAESASVQQIKPLLLESTAGVESVSVSISRGFRPVGFKIGASSKPVPFTGRPGSLHRRLPRFFGPSQKYGSIDLANGRRHAFVLDTDPKGYQLYVDLNRNGDLTDDGPPLPNRGKVRFANRLKLPLDSVSGIAQLKGDMELWIYSNDQSWRQDSLLFYNRTQLAGELSVKGKRYNAYLADNLVIDGDYRNDGISIDINGDGKIDRRSERLSPGDQITLNGERLSFTIIR</sequence>
<proteinExistence type="predicted"/>
<dbReference type="Proteomes" id="UP000317355">
    <property type="component" value="Unassembled WGS sequence"/>
</dbReference>
<evidence type="ECO:0000313" key="2">
    <source>
        <dbReference type="Proteomes" id="UP000317355"/>
    </source>
</evidence>
<protein>
    <submittedName>
        <fullName evidence="1">Uncharacterized protein</fullName>
    </submittedName>
</protein>